<dbReference type="PANTHER" id="PTHR22835">
    <property type="entry name" value="ZINC FINGER FYVE DOMAIN CONTAINING PROTEIN"/>
    <property type="match status" value="1"/>
</dbReference>
<evidence type="ECO:0000256" key="1">
    <source>
        <dbReference type="ARBA" id="ARBA00008668"/>
    </source>
</evidence>
<accession>A0AA35VGB8</accession>
<reference evidence="3" key="1">
    <citation type="submission" date="2023-04" db="EMBL/GenBank/DDBJ databases">
        <authorList>
            <person name="Vijverberg K."/>
            <person name="Xiong W."/>
            <person name="Schranz E."/>
        </authorList>
    </citation>
    <scope>NUCLEOTIDE SEQUENCE</scope>
</reference>
<dbReference type="AlphaFoldDB" id="A0AA35VGB8"/>
<dbReference type="GO" id="GO:0016788">
    <property type="term" value="F:hydrolase activity, acting on ester bonds"/>
    <property type="evidence" value="ECO:0007669"/>
    <property type="project" value="InterPro"/>
</dbReference>
<proteinExistence type="inferred from homology"/>
<organism evidence="3 4">
    <name type="scientific">Lactuca saligna</name>
    <name type="common">Willowleaf lettuce</name>
    <dbReference type="NCBI Taxonomy" id="75948"/>
    <lineage>
        <taxon>Eukaryota</taxon>
        <taxon>Viridiplantae</taxon>
        <taxon>Streptophyta</taxon>
        <taxon>Embryophyta</taxon>
        <taxon>Tracheophyta</taxon>
        <taxon>Spermatophyta</taxon>
        <taxon>Magnoliopsida</taxon>
        <taxon>eudicotyledons</taxon>
        <taxon>Gunneridae</taxon>
        <taxon>Pentapetalae</taxon>
        <taxon>asterids</taxon>
        <taxon>campanulids</taxon>
        <taxon>Asterales</taxon>
        <taxon>Asteraceae</taxon>
        <taxon>Cichorioideae</taxon>
        <taxon>Cichorieae</taxon>
        <taxon>Lactucinae</taxon>
        <taxon>Lactuca</taxon>
    </lineage>
</organism>
<evidence type="ECO:0000256" key="2">
    <source>
        <dbReference type="ARBA" id="ARBA00023180"/>
    </source>
</evidence>
<gene>
    <name evidence="3" type="ORF">LSALG_LOCUS1146</name>
</gene>
<name>A0AA35VGB8_LACSI</name>
<dbReference type="Pfam" id="PF00657">
    <property type="entry name" value="Lipase_GDSL"/>
    <property type="match status" value="1"/>
</dbReference>
<dbReference type="InterPro" id="IPR001087">
    <property type="entry name" value="GDSL"/>
</dbReference>
<evidence type="ECO:0008006" key="5">
    <source>
        <dbReference type="Google" id="ProtNLM"/>
    </source>
</evidence>
<dbReference type="PANTHER" id="PTHR22835:SF683">
    <property type="entry name" value="OS05G0506800 PROTEIN"/>
    <property type="match status" value="1"/>
</dbReference>
<dbReference type="Gene3D" id="3.40.50.1110">
    <property type="entry name" value="SGNH hydrolase"/>
    <property type="match status" value="1"/>
</dbReference>
<dbReference type="Proteomes" id="UP001177003">
    <property type="component" value="Chromosome 0"/>
</dbReference>
<comment type="similarity">
    <text evidence="1">Belongs to the 'GDSL' lipolytic enzyme family.</text>
</comment>
<dbReference type="InterPro" id="IPR036514">
    <property type="entry name" value="SGNH_hydro_sf"/>
</dbReference>
<evidence type="ECO:0000313" key="3">
    <source>
        <dbReference type="EMBL" id="CAI9260307.1"/>
    </source>
</evidence>
<keyword evidence="4" id="KW-1185">Reference proteome</keyword>
<dbReference type="SUPFAM" id="SSF52266">
    <property type="entry name" value="SGNH hydrolase"/>
    <property type="match status" value="1"/>
</dbReference>
<sequence length="218" mass="23962">MGEIGGNDYNHALLAGKSIDDVKTYVPFVVEAIISAINELVELGAKTILVPGNLPIGCSATYLTLYNSFDSIEYDNLTGCLIKFNKFAEYHNKHLLTKLKQLRELHPYPNIIYADYYNAAMQFFCSPEKYGFKNGALKACCGGGGTFNYNAAILCANPTSTICSKPDTYANWDGLHLTEAAYKVISKSLLQGPYTVPQFNSFFPSLMLNEGDGLSSFL</sequence>
<protein>
    <recommendedName>
        <fullName evidence="5">Sinapine esterase</fullName>
    </recommendedName>
</protein>
<keyword evidence="2" id="KW-0325">Glycoprotein</keyword>
<dbReference type="EMBL" id="OX465086">
    <property type="protein sequence ID" value="CAI9260307.1"/>
    <property type="molecule type" value="Genomic_DNA"/>
</dbReference>
<evidence type="ECO:0000313" key="4">
    <source>
        <dbReference type="Proteomes" id="UP001177003"/>
    </source>
</evidence>